<dbReference type="EMBL" id="CBTK010000072">
    <property type="protein sequence ID" value="CDH44398.1"/>
    <property type="molecule type" value="Genomic_DNA"/>
</dbReference>
<reference evidence="1 2" key="1">
    <citation type="journal article" date="2014" name="ISME J.">
        <title>Candidatus Competibacter-lineage genomes retrieved from metagenomes reveal functional metabolic diversity.</title>
        <authorList>
            <person name="McIlroy S.J."/>
            <person name="Albertsen M."/>
            <person name="Andresen E.K."/>
            <person name="Saunders A.M."/>
            <person name="Kristiansen R."/>
            <person name="Stokholm-Bjerregaard M."/>
            <person name="Nielsen K.L."/>
            <person name="Nielsen P.H."/>
        </authorList>
    </citation>
    <scope>NUCLEOTIDE SEQUENCE [LARGE SCALE GENOMIC DNA]</scope>
    <source>
        <strain evidence="1 2">Run_B_J11</strain>
    </source>
</reference>
<keyword evidence="2" id="KW-1185">Reference proteome</keyword>
<dbReference type="Proteomes" id="UP000019184">
    <property type="component" value="Unassembled WGS sequence"/>
</dbReference>
<sequence>MPVVALVNRAGLLKGQVRYIHVRIAALTDAVSGQSARVLAVIAQSAFFGQDDFQAFGKGAHRLRSVALIRWTG</sequence>
<evidence type="ECO:0000313" key="2">
    <source>
        <dbReference type="Proteomes" id="UP000019184"/>
    </source>
</evidence>
<organism evidence="1 2">
    <name type="scientific">Candidatus Contendobacter odensis Run_B_J11</name>
    <dbReference type="NCBI Taxonomy" id="1400861"/>
    <lineage>
        <taxon>Bacteria</taxon>
        <taxon>Pseudomonadati</taxon>
        <taxon>Pseudomonadota</taxon>
        <taxon>Gammaproteobacteria</taxon>
        <taxon>Candidatus Competibacteraceae</taxon>
        <taxon>Candidatus Contendibacter</taxon>
    </lineage>
</organism>
<name>A0A7U7J202_9GAMM</name>
<evidence type="ECO:0000313" key="1">
    <source>
        <dbReference type="EMBL" id="CDH44398.1"/>
    </source>
</evidence>
<proteinExistence type="predicted"/>
<protein>
    <submittedName>
        <fullName evidence="1">Uncharacterized protein</fullName>
    </submittedName>
</protein>
<comment type="caution">
    <text evidence="1">The sequence shown here is derived from an EMBL/GenBank/DDBJ whole genome shotgun (WGS) entry which is preliminary data.</text>
</comment>
<gene>
    <name evidence="1" type="ORF">BN874_1630009</name>
</gene>
<dbReference type="AlphaFoldDB" id="A0A7U7J202"/>
<accession>A0A7U7J202</accession>